<keyword evidence="2" id="KW-1185">Reference proteome</keyword>
<evidence type="ECO:0000313" key="2">
    <source>
        <dbReference type="Proteomes" id="UP000235786"/>
    </source>
</evidence>
<accession>A0A2J6RAP3</accession>
<sequence length="51" mass="6076">MLGMHTISQISLRACSIDIPRNGSFWIRSKSRNIRRRYQHFFWELDTVPGP</sequence>
<name>A0A2J6RAP3_HYAVF</name>
<reference evidence="1 2" key="1">
    <citation type="submission" date="2016-04" db="EMBL/GenBank/DDBJ databases">
        <title>A degradative enzymes factory behind the ericoid mycorrhizal symbiosis.</title>
        <authorList>
            <consortium name="DOE Joint Genome Institute"/>
            <person name="Martino E."/>
            <person name="Morin E."/>
            <person name="Grelet G."/>
            <person name="Kuo A."/>
            <person name="Kohler A."/>
            <person name="Daghino S."/>
            <person name="Barry K."/>
            <person name="Choi C."/>
            <person name="Cichocki N."/>
            <person name="Clum A."/>
            <person name="Copeland A."/>
            <person name="Hainaut M."/>
            <person name="Haridas S."/>
            <person name="Labutti K."/>
            <person name="Lindquist E."/>
            <person name="Lipzen A."/>
            <person name="Khouja H.-R."/>
            <person name="Murat C."/>
            <person name="Ohm R."/>
            <person name="Olson A."/>
            <person name="Spatafora J."/>
            <person name="Veneault-Fourrey C."/>
            <person name="Henrissat B."/>
            <person name="Grigoriev I."/>
            <person name="Martin F."/>
            <person name="Perotto S."/>
        </authorList>
    </citation>
    <scope>NUCLEOTIDE SEQUENCE [LARGE SCALE GENOMIC DNA]</scope>
    <source>
        <strain evidence="1 2">F</strain>
    </source>
</reference>
<organism evidence="1 2">
    <name type="scientific">Hyaloscypha variabilis (strain UAMH 11265 / GT02V1 / F)</name>
    <name type="common">Meliniomyces variabilis</name>
    <dbReference type="NCBI Taxonomy" id="1149755"/>
    <lineage>
        <taxon>Eukaryota</taxon>
        <taxon>Fungi</taxon>
        <taxon>Dikarya</taxon>
        <taxon>Ascomycota</taxon>
        <taxon>Pezizomycotina</taxon>
        <taxon>Leotiomycetes</taxon>
        <taxon>Helotiales</taxon>
        <taxon>Hyaloscyphaceae</taxon>
        <taxon>Hyaloscypha</taxon>
        <taxon>Hyaloscypha variabilis</taxon>
    </lineage>
</organism>
<dbReference type="AlphaFoldDB" id="A0A2J6RAP3"/>
<dbReference type="EMBL" id="KZ613952">
    <property type="protein sequence ID" value="PMD35571.1"/>
    <property type="molecule type" value="Genomic_DNA"/>
</dbReference>
<gene>
    <name evidence="1" type="ORF">L207DRAFT_516521</name>
</gene>
<dbReference type="Proteomes" id="UP000235786">
    <property type="component" value="Unassembled WGS sequence"/>
</dbReference>
<protein>
    <submittedName>
        <fullName evidence="1">Uncharacterized protein</fullName>
    </submittedName>
</protein>
<evidence type="ECO:0000313" key="1">
    <source>
        <dbReference type="EMBL" id="PMD35571.1"/>
    </source>
</evidence>
<proteinExistence type="predicted"/>